<gene>
    <name evidence="1" type="ORF">ACE1CC_19870</name>
</gene>
<evidence type="ECO:0000313" key="1">
    <source>
        <dbReference type="EMBL" id="MFB2879118.1"/>
    </source>
</evidence>
<protein>
    <submittedName>
        <fullName evidence="1">Uncharacterized protein</fullName>
    </submittedName>
</protein>
<evidence type="ECO:0000313" key="2">
    <source>
        <dbReference type="Proteomes" id="UP001576774"/>
    </source>
</evidence>
<keyword evidence="2" id="KW-1185">Reference proteome</keyword>
<accession>A0ABV4XAE8</accession>
<comment type="caution">
    <text evidence="1">The sequence shown here is derived from an EMBL/GenBank/DDBJ whole genome shotgun (WGS) entry which is preliminary data.</text>
</comment>
<proteinExistence type="predicted"/>
<dbReference type="EMBL" id="JBHFNQ010000151">
    <property type="protein sequence ID" value="MFB2879118.1"/>
    <property type="molecule type" value="Genomic_DNA"/>
</dbReference>
<dbReference type="Proteomes" id="UP001576774">
    <property type="component" value="Unassembled WGS sequence"/>
</dbReference>
<reference evidence="1 2" key="1">
    <citation type="submission" date="2024-09" db="EMBL/GenBank/DDBJ databases">
        <title>Floridaenema gen nov. (Aerosakkonemataceae, Aerosakkonematales ord. nov., Cyanobacteria) from benthic tropical and subtropical fresh waters, with the description of four new species.</title>
        <authorList>
            <person name="Moretto J.A."/>
            <person name="Berthold D.E."/>
            <person name="Lefler F.W."/>
            <person name="Huang I.-S."/>
            <person name="Laughinghouse H. IV."/>
        </authorList>
    </citation>
    <scope>NUCLEOTIDE SEQUENCE [LARGE SCALE GENOMIC DNA]</scope>
    <source>
        <strain evidence="1 2">BLCC-F46</strain>
    </source>
</reference>
<dbReference type="RefSeq" id="WP_413272169.1">
    <property type="nucleotide sequence ID" value="NZ_JBHFNQ010000151.1"/>
</dbReference>
<sequence>MLLPLYLQGYSGKFPASLVNNFCFFDLTLGESLRSHQKLFSPKSAVSVLNTVPLVLAVNFFRLTPNSHLPEEKYH</sequence>
<organism evidence="1 2">
    <name type="scientific">Floridaenema aerugineum BLCC-F46</name>
    <dbReference type="NCBI Taxonomy" id="3153654"/>
    <lineage>
        <taxon>Bacteria</taxon>
        <taxon>Bacillati</taxon>
        <taxon>Cyanobacteriota</taxon>
        <taxon>Cyanophyceae</taxon>
        <taxon>Oscillatoriophycideae</taxon>
        <taxon>Aerosakkonematales</taxon>
        <taxon>Aerosakkonemataceae</taxon>
        <taxon>Floridanema</taxon>
        <taxon>Floridanema aerugineum</taxon>
    </lineage>
</organism>
<name>A0ABV4XAE8_9CYAN</name>